<proteinExistence type="inferred from homology"/>
<comment type="caution">
    <text evidence="4">The sequence shown here is derived from an EMBL/GenBank/DDBJ whole genome shotgun (WGS) entry which is preliminary data.</text>
</comment>
<evidence type="ECO:0000313" key="4">
    <source>
        <dbReference type="EMBL" id="MDQ0316858.1"/>
    </source>
</evidence>
<evidence type="ECO:0000256" key="2">
    <source>
        <dbReference type="ARBA" id="ARBA00022801"/>
    </source>
</evidence>
<sequence length="507" mass="55593">MAGCSLLIRNGLVLVDGGDPHRPQQAEILVKDGVIAAIGDQAVVGAAAIPGITEIDAGGKLVSPGFINAHYHSHDTLAKGLMEQKPLETWRLLALPPQYPKRSREEIKARTLLGALECLRSGMTTVQDMVTLYPFDEEHLDAVLEAYDEIGLRAVVALQYADIKGINTIPFWKEVFPKELHGQLSTAAEPDARIDQLAYFEDTFLKKPCQFERITWALGPSAPERCTSDLIARTVALSETYDLPIFTHIYESKGMALQARMEYPEHGGSLIRRLDEEGLLGPRLNLAHSVWLQDAEIELLGETGTNVVINPLSNMKLKSGIPPILELQRAGVSLALGCDNCSCSDAQNIFQAMKLFGLMVHISDDQDQTPQAEAAFDAATTGGAHAVNRDADLGRIKVGARGDLVLFDLTDPSYVPLNSAVRQIVYTEGGRGVDTVIVDGRVVIDDGELKTMDQAKLLEQIMAVVPQFREDYAQIEKRVDKLQPYLDEAHRRIWAADVGGNRLFTGH</sequence>
<name>A0AAE4AU13_9HYPH</name>
<dbReference type="GO" id="GO:0008892">
    <property type="term" value="F:guanine deaminase activity"/>
    <property type="evidence" value="ECO:0007669"/>
    <property type="project" value="UniProtKB-EC"/>
</dbReference>
<evidence type="ECO:0000259" key="3">
    <source>
        <dbReference type="Pfam" id="PF01979"/>
    </source>
</evidence>
<dbReference type="EC" id="3.5.4.3" evidence="4"/>
<dbReference type="PANTHER" id="PTHR43794:SF11">
    <property type="entry name" value="AMIDOHYDROLASE-RELATED DOMAIN-CONTAINING PROTEIN"/>
    <property type="match status" value="1"/>
</dbReference>
<protein>
    <submittedName>
        <fullName evidence="4">Guanine deaminase</fullName>
        <ecNumber evidence="4">3.5.4.3</ecNumber>
    </submittedName>
</protein>
<dbReference type="SUPFAM" id="SSF51556">
    <property type="entry name" value="Metallo-dependent hydrolases"/>
    <property type="match status" value="1"/>
</dbReference>
<evidence type="ECO:0000256" key="1">
    <source>
        <dbReference type="ARBA" id="ARBA00006745"/>
    </source>
</evidence>
<dbReference type="InterPro" id="IPR006680">
    <property type="entry name" value="Amidohydro-rel"/>
</dbReference>
<evidence type="ECO:0000313" key="5">
    <source>
        <dbReference type="Proteomes" id="UP001229244"/>
    </source>
</evidence>
<keyword evidence="5" id="KW-1185">Reference proteome</keyword>
<feature type="domain" description="Amidohydrolase-related" evidence="3">
    <location>
        <begin position="62"/>
        <end position="443"/>
    </location>
</feature>
<gene>
    <name evidence="4" type="ORF">J2S73_003334</name>
</gene>
<dbReference type="SUPFAM" id="SSF51338">
    <property type="entry name" value="Composite domain of metallo-dependent hydrolases"/>
    <property type="match status" value="1"/>
</dbReference>
<keyword evidence="2 4" id="KW-0378">Hydrolase</keyword>
<dbReference type="EMBL" id="JAUSUL010000003">
    <property type="protein sequence ID" value="MDQ0316858.1"/>
    <property type="molecule type" value="Genomic_DNA"/>
</dbReference>
<dbReference type="RefSeq" id="WP_306886733.1">
    <property type="nucleotide sequence ID" value="NZ_JAUSUL010000003.1"/>
</dbReference>
<reference evidence="4" key="1">
    <citation type="submission" date="2023-07" db="EMBL/GenBank/DDBJ databases">
        <title>Genomic Encyclopedia of Type Strains, Phase IV (KMG-IV): sequencing the most valuable type-strain genomes for metagenomic binning, comparative biology and taxonomic classification.</title>
        <authorList>
            <person name="Goeker M."/>
        </authorList>
    </citation>
    <scope>NUCLEOTIDE SEQUENCE</scope>
    <source>
        <strain evidence="4">DSM 21202</strain>
    </source>
</reference>
<dbReference type="InterPro" id="IPR050287">
    <property type="entry name" value="MTA/SAH_deaminase"/>
</dbReference>
<dbReference type="InterPro" id="IPR032466">
    <property type="entry name" value="Metal_Hydrolase"/>
</dbReference>
<dbReference type="Pfam" id="PF01979">
    <property type="entry name" value="Amidohydro_1"/>
    <property type="match status" value="1"/>
</dbReference>
<dbReference type="AlphaFoldDB" id="A0AAE4AU13"/>
<organism evidence="4 5">
    <name type="scientific">Amorphus orientalis</name>
    <dbReference type="NCBI Taxonomy" id="649198"/>
    <lineage>
        <taxon>Bacteria</taxon>
        <taxon>Pseudomonadati</taxon>
        <taxon>Pseudomonadota</taxon>
        <taxon>Alphaproteobacteria</taxon>
        <taxon>Hyphomicrobiales</taxon>
        <taxon>Amorphaceae</taxon>
        <taxon>Amorphus</taxon>
    </lineage>
</organism>
<dbReference type="Proteomes" id="UP001229244">
    <property type="component" value="Unassembled WGS sequence"/>
</dbReference>
<dbReference type="Gene3D" id="2.30.40.10">
    <property type="entry name" value="Urease, subunit C, domain 1"/>
    <property type="match status" value="1"/>
</dbReference>
<accession>A0AAE4AU13</accession>
<dbReference type="Gene3D" id="3.20.20.140">
    <property type="entry name" value="Metal-dependent hydrolases"/>
    <property type="match status" value="1"/>
</dbReference>
<dbReference type="PANTHER" id="PTHR43794">
    <property type="entry name" value="AMINOHYDROLASE SSNA-RELATED"/>
    <property type="match status" value="1"/>
</dbReference>
<dbReference type="InterPro" id="IPR011059">
    <property type="entry name" value="Metal-dep_hydrolase_composite"/>
</dbReference>
<comment type="similarity">
    <text evidence="1">Belongs to the metallo-dependent hydrolases superfamily. ATZ/TRZ family.</text>
</comment>